<sequence length="159" mass="17771">MVIREINQDNRTDVEAFFRQQWGSSLMVVASGVYDCSELDGFVALDETGNIIGLLTFAYHNGQLELMSLDSVKEGVGVGTSLLETFENDAKEKNIKAIHLVTTNDNVHALSFYQKRGYVLHKLHKEAVKKARLLKPEIPSIAENGIPIRDEIELMKPLA</sequence>
<proteinExistence type="predicted"/>
<reference evidence="2 3" key="1">
    <citation type="submission" date="2019-03" db="EMBL/GenBank/DDBJ databases">
        <authorList>
            <person name="Liu G."/>
        </authorList>
    </citation>
    <scope>NUCLEOTIDE SEQUENCE [LARGE SCALE GENOMIC DNA]</scope>
    <source>
        <strain evidence="2 3">DSM 19099</strain>
    </source>
</reference>
<dbReference type="Gene3D" id="3.40.630.30">
    <property type="match status" value="1"/>
</dbReference>
<dbReference type="PROSITE" id="PS51186">
    <property type="entry name" value="GNAT"/>
    <property type="match status" value="1"/>
</dbReference>
<name>A0A4Y7WM08_9BACI</name>
<dbReference type="Proteomes" id="UP000298210">
    <property type="component" value="Unassembled WGS sequence"/>
</dbReference>
<dbReference type="InterPro" id="IPR016181">
    <property type="entry name" value="Acyl_CoA_acyltransferase"/>
</dbReference>
<comment type="caution">
    <text evidence="2">The sequence shown here is derived from an EMBL/GenBank/DDBJ whole genome shotgun (WGS) entry which is preliminary data.</text>
</comment>
<dbReference type="EMBL" id="SNUX01000002">
    <property type="protein sequence ID" value="TES49716.1"/>
    <property type="molecule type" value="Genomic_DNA"/>
</dbReference>
<dbReference type="CDD" id="cd04301">
    <property type="entry name" value="NAT_SF"/>
    <property type="match status" value="1"/>
</dbReference>
<dbReference type="InterPro" id="IPR000182">
    <property type="entry name" value="GNAT_dom"/>
</dbReference>
<accession>A0A4Y7WM08</accession>
<dbReference type="AlphaFoldDB" id="A0A4Y7WM08"/>
<feature type="domain" description="N-acetyltransferase" evidence="1">
    <location>
        <begin position="1"/>
        <end position="139"/>
    </location>
</feature>
<dbReference type="Pfam" id="PF00583">
    <property type="entry name" value="Acetyltransf_1"/>
    <property type="match status" value="1"/>
</dbReference>
<dbReference type="GO" id="GO:0016747">
    <property type="term" value="F:acyltransferase activity, transferring groups other than amino-acyl groups"/>
    <property type="evidence" value="ECO:0007669"/>
    <property type="project" value="InterPro"/>
</dbReference>
<protein>
    <submittedName>
        <fullName evidence="2">GNAT family N-acetyltransferase</fullName>
    </submittedName>
</protein>
<evidence type="ECO:0000313" key="2">
    <source>
        <dbReference type="EMBL" id="TES49716.1"/>
    </source>
</evidence>
<gene>
    <name evidence="2" type="ORF">E2L03_09675</name>
</gene>
<organism evidence="2 3">
    <name type="scientific">Shouchella lehensis</name>
    <dbReference type="NCBI Taxonomy" id="300825"/>
    <lineage>
        <taxon>Bacteria</taxon>
        <taxon>Bacillati</taxon>
        <taxon>Bacillota</taxon>
        <taxon>Bacilli</taxon>
        <taxon>Bacillales</taxon>
        <taxon>Bacillaceae</taxon>
        <taxon>Shouchella</taxon>
    </lineage>
</organism>
<evidence type="ECO:0000259" key="1">
    <source>
        <dbReference type="PROSITE" id="PS51186"/>
    </source>
</evidence>
<dbReference type="SUPFAM" id="SSF55729">
    <property type="entry name" value="Acyl-CoA N-acyltransferases (Nat)"/>
    <property type="match status" value="1"/>
</dbReference>
<dbReference type="RefSeq" id="WP_124741452.1">
    <property type="nucleotide sequence ID" value="NZ_LDIM01000006.1"/>
</dbReference>
<evidence type="ECO:0000313" key="3">
    <source>
        <dbReference type="Proteomes" id="UP000298210"/>
    </source>
</evidence>
<keyword evidence="2" id="KW-0808">Transferase</keyword>